<protein>
    <submittedName>
        <fullName evidence="2">Uncharacterized protein</fullName>
    </submittedName>
</protein>
<evidence type="ECO:0000313" key="3">
    <source>
        <dbReference type="Proteomes" id="UP000823982"/>
    </source>
</evidence>
<reference evidence="2" key="1">
    <citation type="submission" date="2020-10" db="EMBL/GenBank/DDBJ databases">
        <authorList>
            <person name="Gilroy R."/>
        </authorList>
    </citation>
    <scope>NUCLEOTIDE SEQUENCE</scope>
    <source>
        <strain evidence="2">CHK157-1446</strain>
    </source>
</reference>
<keyword evidence="1" id="KW-0812">Transmembrane</keyword>
<feature type="transmembrane region" description="Helical" evidence="1">
    <location>
        <begin position="78"/>
        <end position="100"/>
    </location>
</feature>
<organism evidence="2 3">
    <name type="scientific">Candidatus Faeciplasma gallinarum</name>
    <dbReference type="NCBI Taxonomy" id="2840799"/>
    <lineage>
        <taxon>Bacteria</taxon>
        <taxon>Bacillati</taxon>
        <taxon>Bacillota</taxon>
        <taxon>Clostridia</taxon>
        <taxon>Eubacteriales</taxon>
        <taxon>Oscillospiraceae</taxon>
        <taxon>Oscillospiraceae incertae sedis</taxon>
        <taxon>Candidatus Faeciplasma</taxon>
    </lineage>
</organism>
<proteinExistence type="predicted"/>
<dbReference type="Proteomes" id="UP000823982">
    <property type="component" value="Unassembled WGS sequence"/>
</dbReference>
<dbReference type="EMBL" id="DVIR01000012">
    <property type="protein sequence ID" value="HIS24130.1"/>
    <property type="molecule type" value="Genomic_DNA"/>
</dbReference>
<keyword evidence="1" id="KW-1133">Transmembrane helix</keyword>
<gene>
    <name evidence="2" type="ORF">IAD01_01845</name>
</gene>
<evidence type="ECO:0000256" key="1">
    <source>
        <dbReference type="SAM" id="Phobius"/>
    </source>
</evidence>
<reference evidence="2" key="2">
    <citation type="journal article" date="2021" name="PeerJ">
        <title>Extensive microbial diversity within the chicken gut microbiome revealed by metagenomics and culture.</title>
        <authorList>
            <person name="Gilroy R."/>
            <person name="Ravi A."/>
            <person name="Getino M."/>
            <person name="Pursley I."/>
            <person name="Horton D.L."/>
            <person name="Alikhan N.F."/>
            <person name="Baker D."/>
            <person name="Gharbi K."/>
            <person name="Hall N."/>
            <person name="Watson M."/>
            <person name="Adriaenssens E.M."/>
            <person name="Foster-Nyarko E."/>
            <person name="Jarju S."/>
            <person name="Secka A."/>
            <person name="Antonio M."/>
            <person name="Oren A."/>
            <person name="Chaudhuri R.R."/>
            <person name="La Ragione R."/>
            <person name="Hildebrand F."/>
            <person name="Pallen M.J."/>
        </authorList>
    </citation>
    <scope>NUCLEOTIDE SEQUENCE</scope>
    <source>
        <strain evidence="2">CHK157-1446</strain>
    </source>
</reference>
<dbReference type="AlphaFoldDB" id="A0A9D1EN69"/>
<sequence length="103" mass="11235">MVKGVSRQIIEISNPDSEYFERAVLYLKAGQTLPQRELARLAADEYVLSMETRGGQPDGTDGASEEIRVKRLSKRVKILAALTAFFAAASAGATALLIVYTKM</sequence>
<keyword evidence="1" id="KW-0472">Membrane</keyword>
<comment type="caution">
    <text evidence="2">The sequence shown here is derived from an EMBL/GenBank/DDBJ whole genome shotgun (WGS) entry which is preliminary data.</text>
</comment>
<name>A0A9D1EN69_9FIRM</name>
<evidence type="ECO:0000313" key="2">
    <source>
        <dbReference type="EMBL" id="HIS24130.1"/>
    </source>
</evidence>
<accession>A0A9D1EN69</accession>